<feature type="region of interest" description="Disordered" evidence="9">
    <location>
        <begin position="205"/>
        <end position="281"/>
    </location>
</feature>
<dbReference type="AlphaFoldDB" id="A0A443PXI3"/>
<dbReference type="GO" id="GO:0090708">
    <property type="term" value="P:specification of plant organ axis polarity"/>
    <property type="evidence" value="ECO:0007669"/>
    <property type="project" value="UniProtKB-ARBA"/>
</dbReference>
<feature type="compositionally biased region" description="Basic and acidic residues" evidence="9">
    <location>
        <begin position="253"/>
        <end position="274"/>
    </location>
</feature>
<evidence type="ECO:0000256" key="6">
    <source>
        <dbReference type="ARBA" id="ARBA00023306"/>
    </source>
</evidence>
<sequence>MALTSRERAELPQPKQLNYRETSPERTKIWIEPMPKTNRKVAVVYYLCRNGLLEHPHFIEVPLSSPNGLYLKGKEIKILPSFVICFSNDNPTVHFSDFINRLNFLRGKSIAAMYSWSSKRSYKNGFVWQDLFESDFIYPTHGQEYVLKGSELLEPSRSQKDVSICSQKPMELPKLIDGVDFADGSRRAVDLNEYKVYKAELTAEISDASTQTDDQSPRQRRSEEDEDHKAELSGGEISPPPDSSCSTETLESVAKEENHAIDGGEDARISDRTARNHPSGRIRASAVLKQLISCGSVSAREEHGVSMISRLAVAIPSGAQNQVVSRDTEELGDKYCFSGRLLDSKKKDAECGRRELPDLRRRSSSFSLIRSSATPRARVLLTSDLLCCEIGSSTPWIYNATASLDPPHLRFAPLRTRDLPTSDLLRCKSRPNLPA</sequence>
<dbReference type="STRING" id="337451.A0A443PXI3"/>
<dbReference type="OrthoDB" id="1280899at2759"/>
<dbReference type="PANTHER" id="PTHR31083">
    <property type="entry name" value="UPSTREAM OF FLC PROTEIN (DUF966)"/>
    <property type="match status" value="1"/>
</dbReference>
<dbReference type="Proteomes" id="UP000283530">
    <property type="component" value="Unassembled WGS sequence"/>
</dbReference>
<evidence type="ECO:0000256" key="5">
    <source>
        <dbReference type="ARBA" id="ARBA00023136"/>
    </source>
</evidence>
<dbReference type="EMBL" id="QPKB01000011">
    <property type="protein sequence ID" value="RWR95462.1"/>
    <property type="molecule type" value="Genomic_DNA"/>
</dbReference>
<feature type="domain" description="SOSEKI DIX-like" evidence="10">
    <location>
        <begin position="80"/>
        <end position="153"/>
    </location>
</feature>
<feature type="region of interest" description="Disordered" evidence="9">
    <location>
        <begin position="1"/>
        <end position="20"/>
    </location>
</feature>
<protein>
    <submittedName>
        <fullName evidence="11">Protein UPSTREAM OF FLC</fullName>
    </submittedName>
</protein>
<evidence type="ECO:0000256" key="8">
    <source>
        <dbReference type="ARBA" id="ARBA00046534"/>
    </source>
</evidence>
<organism evidence="11 12">
    <name type="scientific">Cinnamomum micranthum f. kanehirae</name>
    <dbReference type="NCBI Taxonomy" id="337451"/>
    <lineage>
        <taxon>Eukaryota</taxon>
        <taxon>Viridiplantae</taxon>
        <taxon>Streptophyta</taxon>
        <taxon>Embryophyta</taxon>
        <taxon>Tracheophyta</taxon>
        <taxon>Spermatophyta</taxon>
        <taxon>Magnoliopsida</taxon>
        <taxon>Magnoliidae</taxon>
        <taxon>Laurales</taxon>
        <taxon>Lauraceae</taxon>
        <taxon>Cinnamomum</taxon>
    </lineage>
</organism>
<feature type="domain" description="SOSEKI DIX-like" evidence="10">
    <location>
        <begin position="41"/>
        <end position="72"/>
    </location>
</feature>
<keyword evidence="4" id="KW-0132">Cell division</keyword>
<keyword evidence="6" id="KW-0131">Cell cycle</keyword>
<dbReference type="GO" id="GO:2000067">
    <property type="term" value="P:regulation of root morphogenesis"/>
    <property type="evidence" value="ECO:0007669"/>
    <property type="project" value="UniProtKB-ARBA"/>
</dbReference>
<evidence type="ECO:0000256" key="1">
    <source>
        <dbReference type="ARBA" id="ARBA00004413"/>
    </source>
</evidence>
<evidence type="ECO:0000256" key="4">
    <source>
        <dbReference type="ARBA" id="ARBA00022618"/>
    </source>
</evidence>
<evidence type="ECO:0000256" key="2">
    <source>
        <dbReference type="ARBA" id="ARBA00022473"/>
    </source>
</evidence>
<reference evidence="11 12" key="1">
    <citation type="journal article" date="2019" name="Nat. Plants">
        <title>Stout camphor tree genome fills gaps in understanding of flowering plant genome evolution.</title>
        <authorList>
            <person name="Chaw S.M."/>
            <person name="Liu Y.C."/>
            <person name="Wu Y.W."/>
            <person name="Wang H.Y."/>
            <person name="Lin C.I."/>
            <person name="Wu C.S."/>
            <person name="Ke H.M."/>
            <person name="Chang L.Y."/>
            <person name="Hsu C.Y."/>
            <person name="Yang H.T."/>
            <person name="Sudianto E."/>
            <person name="Hsu M.H."/>
            <person name="Wu K.P."/>
            <person name="Wang L.N."/>
            <person name="Leebens-Mack J.H."/>
            <person name="Tsai I.J."/>
        </authorList>
    </citation>
    <scope>NUCLEOTIDE SEQUENCE [LARGE SCALE GENOMIC DNA]</scope>
    <source>
        <strain evidence="12">cv. Chaw 1501</strain>
        <tissue evidence="11">Young leaves</tissue>
    </source>
</reference>
<comment type="subunit">
    <text evidence="8">Homodimer. Forms long polymer filaments with other SOKs proteins polymers (e.g. SOK1, SOK2, SOK3 and SOK4) crucial for polar localization and biological activity. Binds to ANGUSTIFOLIA (AN).</text>
</comment>
<evidence type="ECO:0000256" key="7">
    <source>
        <dbReference type="ARBA" id="ARBA00024211"/>
    </source>
</evidence>
<dbReference type="InterPro" id="IPR048351">
    <property type="entry name" value="SOK_DIX"/>
</dbReference>
<dbReference type="PIRSF" id="PIRSF031043">
    <property type="entry name" value="UCP031043"/>
    <property type="match status" value="1"/>
</dbReference>
<keyword evidence="2" id="KW-0217">Developmental protein</keyword>
<evidence type="ECO:0000256" key="9">
    <source>
        <dbReference type="SAM" id="MobiDB-lite"/>
    </source>
</evidence>
<dbReference type="GO" id="GO:0051258">
    <property type="term" value="P:protein polymerization"/>
    <property type="evidence" value="ECO:0007669"/>
    <property type="project" value="UniProtKB-ARBA"/>
</dbReference>
<dbReference type="Pfam" id="PF06136">
    <property type="entry name" value="SOK"/>
    <property type="match status" value="2"/>
</dbReference>
<proteinExistence type="inferred from homology"/>
<name>A0A443PXI3_9MAGN</name>
<accession>A0A443PXI3</accession>
<keyword evidence="3" id="KW-1003">Cell membrane</keyword>
<feature type="compositionally biased region" description="Basic and acidic residues" evidence="9">
    <location>
        <begin position="215"/>
        <end position="231"/>
    </location>
</feature>
<comment type="subcellular location">
    <subcellularLocation>
        <location evidence="1">Cell membrane</location>
        <topology evidence="1">Peripheral membrane protein</topology>
        <orientation evidence="1">Cytoplasmic side</orientation>
    </subcellularLocation>
</comment>
<dbReference type="GO" id="GO:0051301">
    <property type="term" value="P:cell division"/>
    <property type="evidence" value="ECO:0007669"/>
    <property type="project" value="UniProtKB-KW"/>
</dbReference>
<comment type="similarity">
    <text evidence="7">Belongs to the SOSEKI family.</text>
</comment>
<dbReference type="GO" id="GO:0051302">
    <property type="term" value="P:regulation of cell division"/>
    <property type="evidence" value="ECO:0007669"/>
    <property type="project" value="UniProtKB-ARBA"/>
</dbReference>
<evidence type="ECO:0000313" key="12">
    <source>
        <dbReference type="Proteomes" id="UP000283530"/>
    </source>
</evidence>
<evidence type="ECO:0000259" key="10">
    <source>
        <dbReference type="Pfam" id="PF06136"/>
    </source>
</evidence>
<dbReference type="GO" id="GO:0005886">
    <property type="term" value="C:plasma membrane"/>
    <property type="evidence" value="ECO:0007669"/>
    <property type="project" value="UniProtKB-SubCell"/>
</dbReference>
<comment type="caution">
    <text evidence="11">The sequence shown here is derived from an EMBL/GenBank/DDBJ whole genome shotgun (WGS) entry which is preliminary data.</text>
</comment>
<evidence type="ECO:0000313" key="11">
    <source>
        <dbReference type="EMBL" id="RWR95462.1"/>
    </source>
</evidence>
<keyword evidence="5" id="KW-0472">Membrane</keyword>
<dbReference type="InterPro" id="IPR021182">
    <property type="entry name" value="SOK_magnoliopsida"/>
</dbReference>
<gene>
    <name evidence="11" type="ORF">CKAN_02481000</name>
</gene>
<feature type="compositionally biased region" description="Basic and acidic residues" evidence="9">
    <location>
        <begin position="1"/>
        <end position="10"/>
    </location>
</feature>
<keyword evidence="12" id="KW-1185">Reference proteome</keyword>
<dbReference type="PANTHER" id="PTHR31083:SF4">
    <property type="entry name" value="PROTEIN SOSEKI 4-RELATED"/>
    <property type="match status" value="1"/>
</dbReference>
<dbReference type="InterPro" id="IPR010369">
    <property type="entry name" value="SOK"/>
</dbReference>
<evidence type="ECO:0000256" key="3">
    <source>
        <dbReference type="ARBA" id="ARBA00022475"/>
    </source>
</evidence>